<keyword evidence="3 7" id="KW-1133">Transmembrane helix</keyword>
<dbReference type="GO" id="GO:0009252">
    <property type="term" value="P:peptidoglycan biosynthetic process"/>
    <property type="evidence" value="ECO:0007669"/>
    <property type="project" value="UniProtKB-UniRule"/>
</dbReference>
<dbReference type="GO" id="GO:0005886">
    <property type="term" value="C:plasma membrane"/>
    <property type="evidence" value="ECO:0007669"/>
    <property type="project" value="UniProtKB-UniRule"/>
</dbReference>
<comment type="catalytic activity">
    <reaction evidence="7">
        <text>a peptidoglycan chain = a peptidoglycan chain with N-acetyl-1,6-anhydromuramyl-[peptide] at the reducing end + a peptidoglycan chain with N-acetylglucosamine at the non-reducing end.</text>
        <dbReference type="EC" id="4.2.2.29"/>
    </reaction>
</comment>
<reference evidence="9" key="1">
    <citation type="submission" date="2016-08" db="EMBL/GenBank/DDBJ databases">
        <authorList>
            <person name="Merda D."/>
            <person name="Briand M."/>
            <person name="Taghouti G."/>
            <person name="Carrere S."/>
            <person name="Gouzy J."/>
            <person name="Portier P."/>
            <person name="Jacques M.-A."/>
            <person name="Fischer-Le Saux M."/>
        </authorList>
    </citation>
    <scope>NUCLEOTIDE SEQUENCE [LARGE SCALE GENOMIC DNA]</scope>
    <source>
        <strain evidence="9">CFBP4643</strain>
    </source>
</reference>
<keyword evidence="2 7" id="KW-0812">Transmembrane</keyword>
<sequence>MGVAVTGKRGCLAVLGTALLLAALLAIAALVAWRHYLHFAQTPLSATAPSVVIAPGDSLKATLRKLREAGIAQGTDLEWQLLARQVDAAGKLKVGEYALAPALSPRELLGRMRQGRVIQYRFTIVEGWNFRQLRAALATATPLQQTLGTLDDAALMARLGVANQHPEGRFLPETYLYQRGDSDLDVLKRAHAAMDKALAQAWEQRAPNLPLTSPEQALILASIIEKETALGSERPLIAGVFLRRLQMGMKLQTDPTVIYGIGSSYDGNIRRRDLTTDTPYNTYTRTGLTPTPIAMPGREALLAAVRPAAGDALYFVAVGDGTGAHAFSATLAEHNAAVARYLQRRRQPNMPQPEPTP</sequence>
<evidence type="ECO:0000256" key="3">
    <source>
        <dbReference type="ARBA" id="ARBA00022989"/>
    </source>
</evidence>
<dbReference type="AlphaFoldDB" id="A0A2S7D8D5"/>
<proteinExistence type="inferred from homology"/>
<keyword evidence="6 7" id="KW-0961">Cell wall biogenesis/degradation</keyword>
<evidence type="ECO:0000313" key="8">
    <source>
        <dbReference type="EMBL" id="PPU70088.1"/>
    </source>
</evidence>
<dbReference type="Proteomes" id="UP000238191">
    <property type="component" value="Unassembled WGS sequence"/>
</dbReference>
<feature type="site" description="Important for catalytic activity" evidence="7">
    <location>
        <position position="227"/>
    </location>
</feature>
<comment type="caution">
    <text evidence="8">The sequence shown here is derived from an EMBL/GenBank/DDBJ whole genome shotgun (WGS) entry which is preliminary data.</text>
</comment>
<dbReference type="Pfam" id="PF02618">
    <property type="entry name" value="YceG"/>
    <property type="match status" value="1"/>
</dbReference>
<protein>
    <recommendedName>
        <fullName evidence="7">Endolytic murein transglycosylase</fullName>
        <ecNumber evidence="7">4.2.2.29</ecNumber>
    </recommendedName>
    <alternativeName>
        <fullName evidence="7">Peptidoglycan lytic transglycosylase</fullName>
    </alternativeName>
    <alternativeName>
        <fullName evidence="7">Peptidoglycan polymerization terminase</fullName>
    </alternativeName>
</protein>
<dbReference type="EMBL" id="MDEI01000001">
    <property type="protein sequence ID" value="PPU70088.1"/>
    <property type="molecule type" value="Genomic_DNA"/>
</dbReference>
<comment type="similarity">
    <text evidence="7">Belongs to the transglycosylase MltG family.</text>
</comment>
<evidence type="ECO:0000256" key="5">
    <source>
        <dbReference type="ARBA" id="ARBA00023239"/>
    </source>
</evidence>
<dbReference type="EC" id="4.2.2.29" evidence="7"/>
<organism evidence="8 9">
    <name type="scientific">Xanthomonas pisi</name>
    <dbReference type="NCBI Taxonomy" id="56457"/>
    <lineage>
        <taxon>Bacteria</taxon>
        <taxon>Pseudomonadati</taxon>
        <taxon>Pseudomonadota</taxon>
        <taxon>Gammaproteobacteria</taxon>
        <taxon>Lysobacterales</taxon>
        <taxon>Lysobacteraceae</taxon>
        <taxon>Xanthomonas</taxon>
    </lineage>
</organism>
<keyword evidence="9" id="KW-1185">Reference proteome</keyword>
<gene>
    <name evidence="7" type="primary">mltG</name>
    <name evidence="8" type="ORF">XpiCFBP4643_00460</name>
</gene>
<keyword evidence="7" id="KW-0997">Cell inner membrane</keyword>
<evidence type="ECO:0000256" key="6">
    <source>
        <dbReference type="ARBA" id="ARBA00023316"/>
    </source>
</evidence>
<comment type="function">
    <text evidence="7">Functions as a peptidoglycan terminase that cleaves nascent peptidoglycan strands endolytically to terminate their elongation.</text>
</comment>
<dbReference type="CDD" id="cd08010">
    <property type="entry name" value="MltG_like"/>
    <property type="match status" value="1"/>
</dbReference>
<dbReference type="OrthoDB" id="9814591at2"/>
<dbReference type="NCBIfam" id="TIGR00247">
    <property type="entry name" value="endolytic transglycosylase MltG"/>
    <property type="match status" value="1"/>
</dbReference>
<name>A0A2S7D8D5_9XANT</name>
<dbReference type="InterPro" id="IPR003770">
    <property type="entry name" value="MLTG-like"/>
</dbReference>
<dbReference type="PANTHER" id="PTHR30518">
    <property type="entry name" value="ENDOLYTIC MUREIN TRANSGLYCOSYLASE"/>
    <property type="match status" value="1"/>
</dbReference>
<evidence type="ECO:0000256" key="2">
    <source>
        <dbReference type="ARBA" id="ARBA00022692"/>
    </source>
</evidence>
<evidence type="ECO:0000313" key="9">
    <source>
        <dbReference type="Proteomes" id="UP000238191"/>
    </source>
</evidence>
<dbReference type="GO" id="GO:0071555">
    <property type="term" value="P:cell wall organization"/>
    <property type="evidence" value="ECO:0007669"/>
    <property type="project" value="UniProtKB-KW"/>
</dbReference>
<dbReference type="Gene3D" id="3.30.160.60">
    <property type="entry name" value="Classic Zinc Finger"/>
    <property type="match status" value="1"/>
</dbReference>
<keyword evidence="4 7" id="KW-0472">Membrane</keyword>
<keyword evidence="1 7" id="KW-1003">Cell membrane</keyword>
<dbReference type="FunFam" id="3.30.160.60:FF:000242">
    <property type="entry name" value="Endolytic murein transglycosylase"/>
    <property type="match status" value="1"/>
</dbReference>
<evidence type="ECO:0000256" key="7">
    <source>
        <dbReference type="HAMAP-Rule" id="MF_02065"/>
    </source>
</evidence>
<evidence type="ECO:0000256" key="4">
    <source>
        <dbReference type="ARBA" id="ARBA00023136"/>
    </source>
</evidence>
<dbReference type="RefSeq" id="WP_046963167.1">
    <property type="nucleotide sequence ID" value="NZ_MDEI01000001.1"/>
</dbReference>
<keyword evidence="5 7" id="KW-0456">Lyase</keyword>
<dbReference type="Gene3D" id="3.30.1490.480">
    <property type="entry name" value="Endolytic murein transglycosylase"/>
    <property type="match status" value="1"/>
</dbReference>
<dbReference type="HAMAP" id="MF_02065">
    <property type="entry name" value="MltG"/>
    <property type="match status" value="1"/>
</dbReference>
<dbReference type="GO" id="GO:0008932">
    <property type="term" value="F:lytic endotransglycosylase activity"/>
    <property type="evidence" value="ECO:0007669"/>
    <property type="project" value="UniProtKB-UniRule"/>
</dbReference>
<evidence type="ECO:0000256" key="1">
    <source>
        <dbReference type="ARBA" id="ARBA00022475"/>
    </source>
</evidence>
<dbReference type="PANTHER" id="PTHR30518:SF2">
    <property type="entry name" value="ENDOLYTIC MUREIN TRANSGLYCOSYLASE"/>
    <property type="match status" value="1"/>
</dbReference>
<accession>A0A2S7D8D5</accession>